<comment type="caution">
    <text evidence="1">The sequence shown here is derived from an EMBL/GenBank/DDBJ whole genome shotgun (WGS) entry which is preliminary data.</text>
</comment>
<sequence length="137" mass="15311">MLDHCPAFPGATIMNFIAGSVVKGGTRVPQSWKDTAEELHSAGFSPLQYFLLAELLSSARKKGELQETAHGHLFKQWFGDYFPDFRLNAEAWRPWLERLHQAQSPRRALSHVLHGSNLPPLGTVRFTKGGNTQVVSD</sequence>
<protein>
    <submittedName>
        <fullName evidence="1">Uncharacterized protein</fullName>
    </submittedName>
</protein>
<dbReference type="AlphaFoldDB" id="A0A2I1IGY9"/>
<evidence type="ECO:0000313" key="2">
    <source>
        <dbReference type="Proteomes" id="UP000242755"/>
    </source>
</evidence>
<reference evidence="1 2" key="1">
    <citation type="submission" date="2017-12" db="EMBL/GenBank/DDBJ databases">
        <title>Phylogenetic diversity of female urinary microbiome.</title>
        <authorList>
            <person name="Thomas-White K."/>
            <person name="Wolfe A.J."/>
        </authorList>
    </citation>
    <scope>NUCLEOTIDE SEQUENCE [LARGE SCALE GENOMIC DNA]</scope>
    <source>
        <strain evidence="1 2">UMB0426</strain>
    </source>
</reference>
<proteinExistence type="predicted"/>
<name>A0A2I1IGY9_9MICO</name>
<evidence type="ECO:0000313" key="1">
    <source>
        <dbReference type="EMBL" id="PKY70362.1"/>
    </source>
</evidence>
<accession>A0A2I1IGY9</accession>
<dbReference type="EMBL" id="PKGO01000005">
    <property type="protein sequence ID" value="PKY70362.1"/>
    <property type="molecule type" value="Genomic_DNA"/>
</dbReference>
<organism evidence="1 2">
    <name type="scientific">Brevibacterium ravenspurgense</name>
    <dbReference type="NCBI Taxonomy" id="479117"/>
    <lineage>
        <taxon>Bacteria</taxon>
        <taxon>Bacillati</taxon>
        <taxon>Actinomycetota</taxon>
        <taxon>Actinomycetes</taxon>
        <taxon>Micrococcales</taxon>
        <taxon>Brevibacteriaceae</taxon>
        <taxon>Brevibacterium</taxon>
    </lineage>
</organism>
<dbReference type="Proteomes" id="UP000242755">
    <property type="component" value="Unassembled WGS sequence"/>
</dbReference>
<gene>
    <name evidence="1" type="ORF">CYJ40_06450</name>
</gene>